<dbReference type="VEuPathDB" id="FungiDB:PPTG_10796"/>
<gene>
    <name evidence="2" type="ORF">L917_07454</name>
</gene>
<accession>W2LB80</accession>
<dbReference type="PANTHER" id="PTHR31569">
    <property type="entry name" value="SWIM-TYPE DOMAIN-CONTAINING PROTEIN"/>
    <property type="match status" value="1"/>
</dbReference>
<protein>
    <recommendedName>
        <fullName evidence="1">ZSWIM1/3 RNaseH-like domain-containing protein</fullName>
    </recommendedName>
</protein>
<organism evidence="2">
    <name type="scientific">Phytophthora nicotianae</name>
    <name type="common">Potato buckeye rot agent</name>
    <name type="synonym">Phytophthora parasitica</name>
    <dbReference type="NCBI Taxonomy" id="4792"/>
    <lineage>
        <taxon>Eukaryota</taxon>
        <taxon>Sar</taxon>
        <taxon>Stramenopiles</taxon>
        <taxon>Oomycota</taxon>
        <taxon>Peronosporomycetes</taxon>
        <taxon>Peronosporales</taxon>
        <taxon>Peronosporaceae</taxon>
        <taxon>Phytophthora</taxon>
    </lineage>
</organism>
<evidence type="ECO:0000313" key="2">
    <source>
        <dbReference type="EMBL" id="ETL94622.1"/>
    </source>
</evidence>
<dbReference type="OrthoDB" id="126746at2759"/>
<feature type="domain" description="ZSWIM1/3 RNaseH-like" evidence="1">
    <location>
        <begin position="1"/>
        <end position="85"/>
    </location>
</feature>
<evidence type="ECO:0000259" key="1">
    <source>
        <dbReference type="Pfam" id="PF21056"/>
    </source>
</evidence>
<dbReference type="InterPro" id="IPR048324">
    <property type="entry name" value="ZSWIM1-3_RNaseH-like"/>
</dbReference>
<dbReference type="Proteomes" id="UP000054423">
    <property type="component" value="Unassembled WGS sequence"/>
</dbReference>
<dbReference type="Pfam" id="PF21056">
    <property type="entry name" value="ZSWIM1-3_RNaseH-like"/>
    <property type="match status" value="1"/>
</dbReference>
<dbReference type="EMBL" id="KI679361">
    <property type="protein sequence ID" value="ETL94622.1"/>
    <property type="molecule type" value="Genomic_DNA"/>
</dbReference>
<proteinExistence type="predicted"/>
<dbReference type="AlphaFoldDB" id="W2LB80"/>
<dbReference type="PANTHER" id="PTHR31569:SF4">
    <property type="entry name" value="SWIM-TYPE DOMAIN-CONTAINING PROTEIN"/>
    <property type="match status" value="1"/>
</dbReference>
<reference evidence="2" key="1">
    <citation type="submission" date="2013-11" db="EMBL/GenBank/DDBJ databases">
        <title>The Genome Sequence of Phytophthora parasitica CHvinca01.</title>
        <authorList>
            <consortium name="The Broad Institute Genomics Platform"/>
            <person name="Russ C."/>
            <person name="Tyler B."/>
            <person name="Panabieres F."/>
            <person name="Shan W."/>
            <person name="Tripathy S."/>
            <person name="Grunwald N."/>
            <person name="Machado M."/>
            <person name="Johnson C.S."/>
            <person name="Arredondo F."/>
            <person name="Hong C."/>
            <person name="Coffey M."/>
            <person name="Young S.K."/>
            <person name="Zeng Q."/>
            <person name="Gargeya S."/>
            <person name="Fitzgerald M."/>
            <person name="Abouelleil A."/>
            <person name="Alvarado L."/>
            <person name="Chapman S.B."/>
            <person name="Gainer-Dewar J."/>
            <person name="Goldberg J."/>
            <person name="Griggs A."/>
            <person name="Gujja S."/>
            <person name="Hansen M."/>
            <person name="Howarth C."/>
            <person name="Imamovic A."/>
            <person name="Ireland A."/>
            <person name="Larimer J."/>
            <person name="McCowan C."/>
            <person name="Murphy C."/>
            <person name="Pearson M."/>
            <person name="Poon T.W."/>
            <person name="Priest M."/>
            <person name="Roberts A."/>
            <person name="Saif S."/>
            <person name="Shea T."/>
            <person name="Sykes S."/>
            <person name="Wortman J."/>
            <person name="Nusbaum C."/>
            <person name="Birren B."/>
        </authorList>
    </citation>
    <scope>NUCLEOTIDE SEQUENCE [LARGE SCALE GENOMIC DNA]</scope>
    <source>
        <strain evidence="2">CHvinca01</strain>
    </source>
</reference>
<dbReference type="InterPro" id="IPR052579">
    <property type="entry name" value="Zinc_finger_SWIM"/>
</dbReference>
<name>W2LB80_PHYNI</name>
<sequence length="127" mass="14430">MKSLFEAFPEGIIVDSAHHTNSNCYKLFSFVVHDVFGKSEENVNLTRDLEMFKENNIGFKNIQVVMTDKAVHENAVLCEMLPQARPLLCQWHVITWLKKQAARYVGAAKADVKSLLSILVYAKSTEE</sequence>